<feature type="domain" description="Alpha-L-rhamnosidase C-terminal" evidence="7">
    <location>
        <begin position="797"/>
        <end position="869"/>
    </location>
</feature>
<dbReference type="InterPro" id="IPR016007">
    <property type="entry name" value="Alpha_rhamnosid"/>
</dbReference>
<dbReference type="Pfam" id="PF08531">
    <property type="entry name" value="Bac_rhamnosid_N"/>
    <property type="match status" value="1"/>
</dbReference>
<sequence length="911" mass="100788">MNKELLIAGCSILLNIFSAAGQVTLHQLRTENLENPVGIDVTIPRFSWQLESSQRSVKQTAWEIKVTAGKTAVWNSGKVAGDQSVQVPYGGSSLQSATRYSWQVRVWDNTGHTTPWSAPAFFQTALLTPGEWKAQWIAPGFTEDAVNRPAVLFRKTFGINKKVRSAFAYITSHGLYEAQINGQRVGDAYLTPGWTSYKKRLQYQVYDVTPMLANGQNAIGVSVGNGWYRGYLAWSGNKNSFGKDIGLLFQLAVTYTDGTSDLIVSDNNWKSSTGSIRYVEIYHGETIDTREDKTGFAKAGYNDGAWSGVQVVDSAKNILTATCNEPVKKHETFKPIKVLTTPNGKTVLDFGQNLVGWVMVKAKGNAGDSIVIKHAEVLDKYGNFYLDNLRAAKATATYILDGKEERTLEPHFTFFGFRYIQVEGYPGEVKPENFTAVALYSDMAPTGSFSCSHPLLNQLQHNIQWGQRGNFLDVPTDCPQRDERLGWTGDAQAFSRTAAFNFGVDNFFTKWLHDVAADQRADGLVPSVIPNVLGANSGGSTGWADVATILPWNMYLAYGDKRILENQYKSMKAWVGYMQAQSKNDLWQTGNHYGDWLFYRPFDDNDGRAAVTDKHLIAQCFYANSTQLLINTAKLLGQNNDAENFQALLERIKAAFLKEYLTPNGRLVSGTQTAYVLALQFDMLPEALRAQAAARLAENIKSYNNHLTTGFLGTPYLCHVLSRYGYTDVAYKLLLQESYPSWLYPVKMGATTIWERWDGQKPDSTFQTPNMNSFNHYAYGAIGDWMYRVIAGLDTYEDGPGYKHLKIQPHPGGGLTKAAASLQTWYGTASSSWATNGNELTLEVEVPANTTADIYIPATSADAITESGKALSGIKEIQVAGKEDQYVVVKAGSGKYRFVTAAATAGKETKQ</sequence>
<dbReference type="Pfam" id="PF17390">
    <property type="entry name" value="Bac_rhamnosid_C"/>
    <property type="match status" value="1"/>
</dbReference>
<evidence type="ECO:0000256" key="2">
    <source>
        <dbReference type="ARBA" id="ARBA00012652"/>
    </source>
</evidence>
<dbReference type="Pfam" id="PF25788">
    <property type="entry name" value="Ig_Rha78A_N"/>
    <property type="match status" value="1"/>
</dbReference>
<dbReference type="EMBL" id="LVYD01000073">
    <property type="protein sequence ID" value="OQP59763.1"/>
    <property type="molecule type" value="Genomic_DNA"/>
</dbReference>
<proteinExistence type="predicted"/>
<dbReference type="SUPFAM" id="SSF48208">
    <property type="entry name" value="Six-hairpin glycosidases"/>
    <property type="match status" value="1"/>
</dbReference>
<comment type="catalytic activity">
    <reaction evidence="1">
        <text>Hydrolysis of terminal non-reducing alpha-L-rhamnose residues in alpha-L-rhamnosides.</text>
        <dbReference type="EC" id="3.2.1.40"/>
    </reaction>
</comment>
<feature type="domain" description="Alpha-L-rhamnosidase six-hairpin glycosidase" evidence="6">
    <location>
        <begin position="446"/>
        <end position="790"/>
    </location>
</feature>
<dbReference type="PANTHER" id="PTHR33307:SF6">
    <property type="entry name" value="ALPHA-RHAMNOSIDASE (EUROFUNG)-RELATED"/>
    <property type="match status" value="1"/>
</dbReference>
<dbReference type="OrthoDB" id="9766741at2"/>
<dbReference type="InterPro" id="IPR013737">
    <property type="entry name" value="Bac_rhamnosid_N"/>
</dbReference>
<dbReference type="STRING" id="1703345.A3860_36135"/>
<protein>
    <recommendedName>
        <fullName evidence="2">alpha-L-rhamnosidase</fullName>
        <ecNumber evidence="2">3.2.1.40</ecNumber>
    </recommendedName>
</protein>
<dbReference type="InterPro" id="IPR013783">
    <property type="entry name" value="Ig-like_fold"/>
</dbReference>
<dbReference type="Pfam" id="PF17389">
    <property type="entry name" value="Bac_rhamnosid6H"/>
    <property type="match status" value="1"/>
</dbReference>
<evidence type="ECO:0000313" key="9">
    <source>
        <dbReference type="Proteomes" id="UP000192796"/>
    </source>
</evidence>
<evidence type="ECO:0000256" key="3">
    <source>
        <dbReference type="ARBA" id="ARBA00022801"/>
    </source>
</evidence>
<accession>A0A1V9FN34</accession>
<gene>
    <name evidence="8" type="ORF">A3860_36135</name>
</gene>
<dbReference type="InterPro" id="IPR008902">
    <property type="entry name" value="Rhamnosid_concanavalin"/>
</dbReference>
<dbReference type="RefSeq" id="WP_081154238.1">
    <property type="nucleotide sequence ID" value="NZ_LVYD01000073.1"/>
</dbReference>
<dbReference type="InterPro" id="IPR008928">
    <property type="entry name" value="6-hairpin_glycosidase_sf"/>
</dbReference>
<dbReference type="PANTHER" id="PTHR33307">
    <property type="entry name" value="ALPHA-RHAMNOSIDASE (EUROFUNG)"/>
    <property type="match status" value="1"/>
</dbReference>
<dbReference type="Gene3D" id="2.60.420.10">
    <property type="entry name" value="Maltose phosphorylase, domain 3"/>
    <property type="match status" value="1"/>
</dbReference>
<dbReference type="GO" id="GO:0030596">
    <property type="term" value="F:alpha-L-rhamnosidase activity"/>
    <property type="evidence" value="ECO:0007669"/>
    <property type="project" value="UniProtKB-EC"/>
</dbReference>
<evidence type="ECO:0000256" key="1">
    <source>
        <dbReference type="ARBA" id="ARBA00001445"/>
    </source>
</evidence>
<evidence type="ECO:0000313" key="8">
    <source>
        <dbReference type="EMBL" id="OQP59763.1"/>
    </source>
</evidence>
<dbReference type="Gene3D" id="2.60.40.10">
    <property type="entry name" value="Immunoglobulins"/>
    <property type="match status" value="1"/>
</dbReference>
<keyword evidence="9" id="KW-1185">Reference proteome</keyword>
<reference evidence="8 9" key="1">
    <citation type="submission" date="2016-03" db="EMBL/GenBank/DDBJ databases">
        <title>Niastella vici sp. nov., isolated from farmland soil.</title>
        <authorList>
            <person name="Chen L."/>
            <person name="Wang D."/>
            <person name="Yang S."/>
            <person name="Wang G."/>
        </authorList>
    </citation>
    <scope>NUCLEOTIDE SEQUENCE [LARGE SCALE GENOMIC DNA]</scope>
    <source>
        <strain evidence="8 9">DJ57</strain>
    </source>
</reference>
<dbReference type="EC" id="3.2.1.40" evidence="2"/>
<name>A0A1V9FN34_9BACT</name>
<dbReference type="Gene3D" id="2.60.120.260">
    <property type="entry name" value="Galactose-binding domain-like"/>
    <property type="match status" value="2"/>
</dbReference>
<keyword evidence="3" id="KW-0378">Hydrolase</keyword>
<dbReference type="InterPro" id="IPR035396">
    <property type="entry name" value="Bac_rhamnosid6H"/>
</dbReference>
<evidence type="ECO:0000259" key="6">
    <source>
        <dbReference type="Pfam" id="PF17389"/>
    </source>
</evidence>
<dbReference type="Proteomes" id="UP000192796">
    <property type="component" value="Unassembled WGS sequence"/>
</dbReference>
<evidence type="ECO:0000259" key="7">
    <source>
        <dbReference type="Pfam" id="PF17390"/>
    </source>
</evidence>
<evidence type="ECO:0000259" key="5">
    <source>
        <dbReference type="Pfam" id="PF08531"/>
    </source>
</evidence>
<evidence type="ECO:0000259" key="4">
    <source>
        <dbReference type="Pfam" id="PF05592"/>
    </source>
</evidence>
<dbReference type="GO" id="GO:0005975">
    <property type="term" value="P:carbohydrate metabolic process"/>
    <property type="evidence" value="ECO:0007669"/>
    <property type="project" value="InterPro"/>
</dbReference>
<comment type="caution">
    <text evidence="8">The sequence shown here is derived from an EMBL/GenBank/DDBJ whole genome shotgun (WGS) entry which is preliminary data.</text>
</comment>
<dbReference type="AlphaFoldDB" id="A0A1V9FN34"/>
<dbReference type="Gene3D" id="1.50.10.10">
    <property type="match status" value="1"/>
</dbReference>
<feature type="domain" description="Bacterial alpha-L-rhamnosidase N-terminal" evidence="5">
    <location>
        <begin position="161"/>
        <end position="331"/>
    </location>
</feature>
<dbReference type="InterPro" id="IPR035398">
    <property type="entry name" value="Bac_rhamnosid_C"/>
</dbReference>
<dbReference type="Pfam" id="PF05592">
    <property type="entry name" value="Bac_rhamnosid"/>
    <property type="match status" value="1"/>
</dbReference>
<organism evidence="8 9">
    <name type="scientific">Niastella vici</name>
    <dbReference type="NCBI Taxonomy" id="1703345"/>
    <lineage>
        <taxon>Bacteria</taxon>
        <taxon>Pseudomonadati</taxon>
        <taxon>Bacteroidota</taxon>
        <taxon>Chitinophagia</taxon>
        <taxon>Chitinophagales</taxon>
        <taxon>Chitinophagaceae</taxon>
        <taxon>Niastella</taxon>
    </lineage>
</organism>
<dbReference type="InterPro" id="IPR012341">
    <property type="entry name" value="6hp_glycosidase-like_sf"/>
</dbReference>
<dbReference type="PIRSF" id="PIRSF010631">
    <property type="entry name" value="A-rhamnsds"/>
    <property type="match status" value="1"/>
</dbReference>
<feature type="domain" description="Alpha-L-rhamnosidase concanavalin-like" evidence="4">
    <location>
        <begin position="340"/>
        <end position="440"/>
    </location>
</feature>